<dbReference type="Pfam" id="PF13234">
    <property type="entry name" value="MTR4_beta-barrel"/>
    <property type="match status" value="1"/>
</dbReference>
<evidence type="ECO:0000259" key="2">
    <source>
        <dbReference type="Pfam" id="PF21408"/>
    </source>
</evidence>
<sequence length="120" mass="13937">MHQPSTKQIKVFEEERESIVIEEDSLKDYYNLLEQLRSLNKEIRDIVLSPRHCLPFLQPGRLVSIQCTSNDEDISPIFIEDQLTWGLIINFERIKGVSEDDASIKPEDASYKVDILTRCV</sequence>
<dbReference type="AlphaFoldDB" id="A0A392NJL6"/>
<dbReference type="EMBL" id="LXQA010038149">
    <property type="protein sequence ID" value="MCH98634.1"/>
    <property type="molecule type" value="Genomic_DNA"/>
</dbReference>
<keyword evidence="4" id="KW-1185">Reference proteome</keyword>
<organism evidence="3 4">
    <name type="scientific">Trifolium medium</name>
    <dbReference type="NCBI Taxonomy" id="97028"/>
    <lineage>
        <taxon>Eukaryota</taxon>
        <taxon>Viridiplantae</taxon>
        <taxon>Streptophyta</taxon>
        <taxon>Embryophyta</taxon>
        <taxon>Tracheophyta</taxon>
        <taxon>Spermatophyta</taxon>
        <taxon>Magnoliopsida</taxon>
        <taxon>eudicotyledons</taxon>
        <taxon>Gunneridae</taxon>
        <taxon>Pentapetalae</taxon>
        <taxon>rosids</taxon>
        <taxon>fabids</taxon>
        <taxon>Fabales</taxon>
        <taxon>Fabaceae</taxon>
        <taxon>Papilionoideae</taxon>
        <taxon>50 kb inversion clade</taxon>
        <taxon>NPAAA clade</taxon>
        <taxon>Hologalegina</taxon>
        <taxon>IRL clade</taxon>
        <taxon>Trifolieae</taxon>
        <taxon>Trifolium</taxon>
    </lineage>
</organism>
<dbReference type="InterPro" id="IPR025696">
    <property type="entry name" value="Beta-barrel_MTR4"/>
</dbReference>
<reference evidence="3 4" key="1">
    <citation type="journal article" date="2018" name="Front. Plant Sci.">
        <title>Red Clover (Trifolium pratense) and Zigzag Clover (T. medium) - A Picture of Genomic Similarities and Differences.</title>
        <authorList>
            <person name="Dluhosova J."/>
            <person name="Istvanek J."/>
            <person name="Nedelnik J."/>
            <person name="Repkova J."/>
        </authorList>
    </citation>
    <scope>NUCLEOTIDE SEQUENCE [LARGE SCALE GENOMIC DNA]</scope>
    <source>
        <strain evidence="4">cv. 10/8</strain>
        <tissue evidence="3">Leaf</tissue>
    </source>
</reference>
<name>A0A392NJL6_9FABA</name>
<proteinExistence type="predicted"/>
<feature type="domain" description="Exosome RNA helicase MTR4-like beta-barrel" evidence="1">
    <location>
        <begin position="49"/>
        <end position="119"/>
    </location>
</feature>
<feature type="non-terminal residue" evidence="3">
    <location>
        <position position="120"/>
    </location>
</feature>
<dbReference type="Gene3D" id="1.20.1500.20">
    <property type="match status" value="1"/>
</dbReference>
<dbReference type="Pfam" id="PF21408">
    <property type="entry name" value="MTR4-like_stalk"/>
    <property type="match status" value="1"/>
</dbReference>
<accession>A0A392NJL6</accession>
<dbReference type="InterPro" id="IPR048392">
    <property type="entry name" value="MTR4-like_stalk"/>
</dbReference>
<comment type="caution">
    <text evidence="3">The sequence shown here is derived from an EMBL/GenBank/DDBJ whole genome shotgun (WGS) entry which is preliminary data.</text>
</comment>
<dbReference type="Proteomes" id="UP000265520">
    <property type="component" value="Unassembled WGS sequence"/>
</dbReference>
<feature type="domain" description="Exosome RNA helicase MTR4-like stalk" evidence="2">
    <location>
        <begin position="7"/>
        <end position="48"/>
    </location>
</feature>
<protein>
    <submittedName>
        <fullName evidence="3">Superkiller viralicidic activity 2-like 2-like</fullName>
    </submittedName>
</protein>
<evidence type="ECO:0000313" key="3">
    <source>
        <dbReference type="EMBL" id="MCH98634.1"/>
    </source>
</evidence>
<evidence type="ECO:0000313" key="4">
    <source>
        <dbReference type="Proteomes" id="UP000265520"/>
    </source>
</evidence>
<evidence type="ECO:0000259" key="1">
    <source>
        <dbReference type="Pfam" id="PF13234"/>
    </source>
</evidence>